<feature type="domain" description="ShKT" evidence="5">
    <location>
        <begin position="234"/>
        <end position="268"/>
    </location>
</feature>
<dbReference type="GO" id="GO:0032281">
    <property type="term" value="C:AMPA glutamate receptor complex"/>
    <property type="evidence" value="ECO:0007669"/>
    <property type="project" value="TreeGrafter"/>
</dbReference>
<evidence type="ECO:0000256" key="1">
    <source>
        <dbReference type="PROSITE-ProRule" id="PRU01005"/>
    </source>
</evidence>
<dbReference type="InterPro" id="IPR003582">
    <property type="entry name" value="ShKT_dom"/>
</dbReference>
<feature type="region of interest" description="Disordered" evidence="2">
    <location>
        <begin position="27"/>
        <end position="50"/>
    </location>
</feature>
<proteinExistence type="predicted"/>
<dbReference type="SMART" id="SM00214">
    <property type="entry name" value="VWC"/>
    <property type="match status" value="2"/>
</dbReference>
<feature type="domain" description="ShKT" evidence="5">
    <location>
        <begin position="272"/>
        <end position="306"/>
    </location>
</feature>
<protein>
    <recommendedName>
        <fullName evidence="8">VWFC domain-containing protein</fullName>
    </recommendedName>
</protein>
<dbReference type="PROSITE" id="PS50184">
    <property type="entry name" value="VWFC_2"/>
    <property type="match status" value="1"/>
</dbReference>
<feature type="disulfide bond" evidence="1">
    <location>
        <begin position="272"/>
        <end position="306"/>
    </location>
</feature>
<evidence type="ECO:0000259" key="5">
    <source>
        <dbReference type="PROSITE" id="PS51670"/>
    </source>
</evidence>
<dbReference type="Proteomes" id="UP001374579">
    <property type="component" value="Unassembled WGS sequence"/>
</dbReference>
<dbReference type="Pfam" id="PF23334">
    <property type="entry name" value="VWC2L_2nd"/>
    <property type="match status" value="3"/>
</dbReference>
<feature type="compositionally biased region" description="Pro residues" evidence="2">
    <location>
        <begin position="311"/>
        <end position="333"/>
    </location>
</feature>
<accession>A0AAN9GIX0</accession>
<dbReference type="SMART" id="SM00254">
    <property type="entry name" value="ShKT"/>
    <property type="match status" value="2"/>
</dbReference>
<feature type="compositionally biased region" description="Pro residues" evidence="2">
    <location>
        <begin position="30"/>
        <end position="41"/>
    </location>
</feature>
<comment type="caution">
    <text evidence="6">The sequence shown here is derived from an EMBL/GenBank/DDBJ whole genome shotgun (WGS) entry which is preliminary data.</text>
</comment>
<dbReference type="PROSITE" id="PS51670">
    <property type="entry name" value="SHKT"/>
    <property type="match status" value="2"/>
</dbReference>
<feature type="disulfide bond" evidence="1">
    <location>
        <begin position="234"/>
        <end position="268"/>
    </location>
</feature>
<feature type="region of interest" description="Disordered" evidence="2">
    <location>
        <begin position="310"/>
        <end position="333"/>
    </location>
</feature>
<evidence type="ECO:0000259" key="4">
    <source>
        <dbReference type="PROSITE" id="PS50184"/>
    </source>
</evidence>
<evidence type="ECO:0000256" key="2">
    <source>
        <dbReference type="SAM" id="MobiDB-lite"/>
    </source>
</evidence>
<keyword evidence="7" id="KW-1185">Reference proteome</keyword>
<dbReference type="GO" id="GO:0045202">
    <property type="term" value="C:synapse"/>
    <property type="evidence" value="ECO:0007669"/>
    <property type="project" value="UniProtKB-SubCell"/>
</dbReference>
<evidence type="ECO:0000313" key="6">
    <source>
        <dbReference type="EMBL" id="KAK7110132.1"/>
    </source>
</evidence>
<dbReference type="GO" id="GO:0005615">
    <property type="term" value="C:extracellular space"/>
    <property type="evidence" value="ECO:0007669"/>
    <property type="project" value="TreeGrafter"/>
</dbReference>
<keyword evidence="1" id="KW-1015">Disulfide bond</keyword>
<dbReference type="SUPFAM" id="SSF57603">
    <property type="entry name" value="FnI-like domain"/>
    <property type="match status" value="1"/>
</dbReference>
<organism evidence="6 7">
    <name type="scientific">Littorina saxatilis</name>
    <dbReference type="NCBI Taxonomy" id="31220"/>
    <lineage>
        <taxon>Eukaryota</taxon>
        <taxon>Metazoa</taxon>
        <taxon>Spiralia</taxon>
        <taxon>Lophotrochozoa</taxon>
        <taxon>Mollusca</taxon>
        <taxon>Gastropoda</taxon>
        <taxon>Caenogastropoda</taxon>
        <taxon>Littorinimorpha</taxon>
        <taxon>Littorinoidea</taxon>
        <taxon>Littorinidae</taxon>
        <taxon>Littorina</taxon>
    </lineage>
</organism>
<dbReference type="InterPro" id="IPR001007">
    <property type="entry name" value="VWF_dom"/>
</dbReference>
<feature type="domain" description="VWFC" evidence="4">
    <location>
        <begin position="170"/>
        <end position="232"/>
    </location>
</feature>
<dbReference type="InterPro" id="IPR042979">
    <property type="entry name" value="VWC2/VWC2L"/>
</dbReference>
<feature type="chain" id="PRO_5042865683" description="VWFC domain-containing protein" evidence="3">
    <location>
        <begin position="23"/>
        <end position="477"/>
    </location>
</feature>
<dbReference type="PROSITE" id="PS01208">
    <property type="entry name" value="VWFC_1"/>
    <property type="match status" value="1"/>
</dbReference>
<dbReference type="PANTHER" id="PTHR46252">
    <property type="entry name" value="BRORIN FAMILY MEMBER"/>
    <property type="match status" value="1"/>
</dbReference>
<sequence length="477" mass="51627">MATYFTMLRLLTTVAIFTVAQAMSALTTEQPPPPTTGPQLPPDTTRMTTPMMTTTPGGCVTRKGDQLAVGQSKQYTSELSCEIYTCEKPGEVSTMIGDCFFPPRCVDPVRRNGACCRSCPNGENCKLPSGKVIRSELNVTYNGVQCRCPKQDWNNMQQDPTKAECDGSTRGCELPNGTILAGLKPWDDYKPDPCTFCTCGDDFKMACAVAGCARPPCDNPVVPEGECCPQCTPCEDSSNQCRYWAYNAECQKNPVWMRENCKKSCAVCDAECVDTEQHCKWWSEQGYCDSNPVWMRDSCPVSCDACTPRAATPPSPPTTTPSPPTTTPSPPTSTPFITTTPGGCRTFHGDQLYPGQEKIYYDDGSCTVCSCSRGGEASCYVADCLVPMCVDAFKPSGACCATCPKGRNCRIPSTGEVISAGLPVYRNGMRCECPPQSYDLPGVQRPEHYTAVCGAATNMPPTTMPTTFTPSYGPNFT</sequence>
<dbReference type="PANTHER" id="PTHR46252:SF3">
    <property type="entry name" value="KIELIN_CHORDIN-LIKE PROTEIN"/>
    <property type="match status" value="1"/>
</dbReference>
<feature type="signal peptide" evidence="3">
    <location>
        <begin position="1"/>
        <end position="22"/>
    </location>
</feature>
<evidence type="ECO:0008006" key="8">
    <source>
        <dbReference type="Google" id="ProtNLM"/>
    </source>
</evidence>
<evidence type="ECO:0000313" key="7">
    <source>
        <dbReference type="Proteomes" id="UP001374579"/>
    </source>
</evidence>
<comment type="caution">
    <text evidence="1">Lacks conserved residue(s) required for the propagation of feature annotation.</text>
</comment>
<keyword evidence="3" id="KW-0732">Signal</keyword>
<dbReference type="AlphaFoldDB" id="A0AAN9GIX0"/>
<dbReference type="Pfam" id="PF01549">
    <property type="entry name" value="ShK"/>
    <property type="match status" value="2"/>
</dbReference>
<dbReference type="GO" id="GO:0030514">
    <property type="term" value="P:negative regulation of BMP signaling pathway"/>
    <property type="evidence" value="ECO:0007669"/>
    <property type="project" value="TreeGrafter"/>
</dbReference>
<reference evidence="6 7" key="1">
    <citation type="submission" date="2024-02" db="EMBL/GenBank/DDBJ databases">
        <title>Chromosome-scale genome assembly of the rough periwinkle Littorina saxatilis.</title>
        <authorList>
            <person name="De Jode A."/>
            <person name="Faria R."/>
            <person name="Formenti G."/>
            <person name="Sims Y."/>
            <person name="Smith T.P."/>
            <person name="Tracey A."/>
            <person name="Wood J.M.D."/>
            <person name="Zagrodzka Z.B."/>
            <person name="Johannesson K."/>
            <person name="Butlin R.K."/>
            <person name="Leder E.H."/>
        </authorList>
    </citation>
    <scope>NUCLEOTIDE SEQUENCE [LARGE SCALE GENOMIC DNA]</scope>
    <source>
        <strain evidence="6">Snail1</strain>
        <tissue evidence="6">Muscle</tissue>
    </source>
</reference>
<evidence type="ECO:0000256" key="3">
    <source>
        <dbReference type="SAM" id="SignalP"/>
    </source>
</evidence>
<dbReference type="EMBL" id="JBAMIC010000003">
    <property type="protein sequence ID" value="KAK7110132.1"/>
    <property type="molecule type" value="Genomic_DNA"/>
</dbReference>
<gene>
    <name evidence="6" type="ORF">V1264_014057</name>
</gene>
<name>A0AAN9GIX0_9CAEN</name>